<proteinExistence type="inferred from homology"/>
<dbReference type="InterPro" id="IPR011856">
    <property type="entry name" value="tRNA_endonuc-like_dom_sf"/>
</dbReference>
<organism evidence="3 4">
    <name type="scientific">Anaerofilum hominis</name>
    <dbReference type="NCBI Taxonomy" id="2763016"/>
    <lineage>
        <taxon>Bacteria</taxon>
        <taxon>Bacillati</taxon>
        <taxon>Bacillota</taxon>
        <taxon>Clostridia</taxon>
        <taxon>Eubacteriales</taxon>
        <taxon>Oscillospiraceae</taxon>
        <taxon>Anaerofilum</taxon>
    </lineage>
</organism>
<dbReference type="AlphaFoldDB" id="A0A923I475"/>
<dbReference type="InterPro" id="IPR011335">
    <property type="entry name" value="Restrct_endonuc-II-like"/>
</dbReference>
<dbReference type="PANTHER" id="PTHR34039">
    <property type="entry name" value="UPF0102 PROTEIN YRAN"/>
    <property type="match status" value="1"/>
</dbReference>
<protein>
    <recommendedName>
        <fullName evidence="2">UPF0102 protein H8S23_00485</fullName>
    </recommendedName>
</protein>
<accession>A0A923I475</accession>
<dbReference type="Gene3D" id="3.40.1350.10">
    <property type="match status" value="1"/>
</dbReference>
<evidence type="ECO:0000313" key="3">
    <source>
        <dbReference type="EMBL" id="MBC5579978.1"/>
    </source>
</evidence>
<evidence type="ECO:0000256" key="2">
    <source>
        <dbReference type="HAMAP-Rule" id="MF_00048"/>
    </source>
</evidence>
<comment type="caution">
    <text evidence="3">The sequence shown here is derived from an EMBL/GenBank/DDBJ whole genome shotgun (WGS) entry which is preliminary data.</text>
</comment>
<dbReference type="PANTHER" id="PTHR34039:SF1">
    <property type="entry name" value="UPF0102 PROTEIN YRAN"/>
    <property type="match status" value="1"/>
</dbReference>
<dbReference type="Proteomes" id="UP000659630">
    <property type="component" value="Unassembled WGS sequence"/>
</dbReference>
<comment type="similarity">
    <text evidence="1 2">Belongs to the UPF0102 family.</text>
</comment>
<dbReference type="EMBL" id="JACONZ010000001">
    <property type="protein sequence ID" value="MBC5579978.1"/>
    <property type="molecule type" value="Genomic_DNA"/>
</dbReference>
<keyword evidence="4" id="KW-1185">Reference proteome</keyword>
<gene>
    <name evidence="3" type="ORF">H8S23_00485</name>
</gene>
<dbReference type="RefSeq" id="WP_186886356.1">
    <property type="nucleotide sequence ID" value="NZ_JACONZ010000001.1"/>
</dbReference>
<dbReference type="Pfam" id="PF02021">
    <property type="entry name" value="UPF0102"/>
    <property type="match status" value="1"/>
</dbReference>
<reference evidence="3" key="1">
    <citation type="submission" date="2020-08" db="EMBL/GenBank/DDBJ databases">
        <title>Genome public.</title>
        <authorList>
            <person name="Liu C."/>
            <person name="Sun Q."/>
        </authorList>
    </citation>
    <scope>NUCLEOTIDE SEQUENCE</scope>
    <source>
        <strain evidence="3">BX8</strain>
    </source>
</reference>
<name>A0A923I475_9FIRM</name>
<dbReference type="SUPFAM" id="SSF52980">
    <property type="entry name" value="Restriction endonuclease-like"/>
    <property type="match status" value="1"/>
</dbReference>
<evidence type="ECO:0000256" key="1">
    <source>
        <dbReference type="ARBA" id="ARBA00006738"/>
    </source>
</evidence>
<sequence length="119" mass="12902">MDRKTAGIMGEVAAAKLYRKAGYRLLASNFRTRQGEIDLVAEGAGCLVFAEVKTRAEGGIASPREAVTPAKQRRIVAAAKGYLEKFGDSGRPVRFDVVEVYYSGDAVTRVEQIENAFTA</sequence>
<dbReference type="GO" id="GO:0003676">
    <property type="term" value="F:nucleic acid binding"/>
    <property type="evidence" value="ECO:0007669"/>
    <property type="project" value="InterPro"/>
</dbReference>
<evidence type="ECO:0000313" key="4">
    <source>
        <dbReference type="Proteomes" id="UP000659630"/>
    </source>
</evidence>
<dbReference type="HAMAP" id="MF_00048">
    <property type="entry name" value="UPF0102"/>
    <property type="match status" value="1"/>
</dbReference>
<dbReference type="InterPro" id="IPR003509">
    <property type="entry name" value="UPF0102_YraN-like"/>
</dbReference>